<dbReference type="AlphaFoldDB" id="A0AAV7K9S2"/>
<evidence type="ECO:0000259" key="2">
    <source>
        <dbReference type="PROSITE" id="PS51412"/>
    </source>
</evidence>
<dbReference type="Pfam" id="PF01823">
    <property type="entry name" value="MACPF"/>
    <property type="match status" value="1"/>
</dbReference>
<comment type="caution">
    <text evidence="3">The sequence shown here is derived from an EMBL/GenBank/DDBJ whole genome shotgun (WGS) entry which is preliminary data.</text>
</comment>
<feature type="signal peptide" evidence="1">
    <location>
        <begin position="1"/>
        <end position="19"/>
    </location>
</feature>
<evidence type="ECO:0000256" key="1">
    <source>
        <dbReference type="SAM" id="SignalP"/>
    </source>
</evidence>
<evidence type="ECO:0000313" key="4">
    <source>
        <dbReference type="Proteomes" id="UP001165289"/>
    </source>
</evidence>
<dbReference type="Proteomes" id="UP001165289">
    <property type="component" value="Unassembled WGS sequence"/>
</dbReference>
<accession>A0AAV7K9S2</accession>
<protein>
    <submittedName>
        <fullName evidence="3">MAC/Perforin domain-containing protein</fullName>
    </submittedName>
</protein>
<feature type="domain" description="MACPF" evidence="2">
    <location>
        <begin position="1"/>
        <end position="326"/>
    </location>
</feature>
<dbReference type="InterPro" id="IPR020864">
    <property type="entry name" value="MACPF"/>
</dbReference>
<organism evidence="3 4">
    <name type="scientific">Oopsacas minuta</name>
    <dbReference type="NCBI Taxonomy" id="111878"/>
    <lineage>
        <taxon>Eukaryota</taxon>
        <taxon>Metazoa</taxon>
        <taxon>Porifera</taxon>
        <taxon>Hexactinellida</taxon>
        <taxon>Hexasterophora</taxon>
        <taxon>Lyssacinosida</taxon>
        <taxon>Leucopsacidae</taxon>
        <taxon>Oopsacas</taxon>
    </lineage>
</organism>
<evidence type="ECO:0000313" key="3">
    <source>
        <dbReference type="EMBL" id="KAI6658131.1"/>
    </source>
</evidence>
<gene>
    <name evidence="3" type="ORF">LOD99_11138</name>
</gene>
<dbReference type="PROSITE" id="PS51412">
    <property type="entry name" value="MACPF_2"/>
    <property type="match status" value="1"/>
</dbReference>
<keyword evidence="1" id="KW-0732">Signal</keyword>
<feature type="chain" id="PRO_5043933458" evidence="1">
    <location>
        <begin position="20"/>
        <end position="432"/>
    </location>
</feature>
<sequence length="432" mass="48631">MLLILIPIILSLSLEGVMSNTSPIGTSYYIPKVGLLDEHLVGGYPVFQDHPSQCIHSVPDVDIIHGGTSFYEDTESFYNSIAIDTSISPELEVDFTMGFTLGFITKSISGTSNRVRGITFSAFSQISKDYMDQKCLLNQVLADSLVNAFEKLPASIEKPWLKSEWIPYQLFLDTYNSHIVTEVKYGSGIYQHCFSDASNSYTAKQYGIQACVKFADSIPLANIGMNICSGITKADISSVSTLSTSSRLVIRGGTLATRSALYAKRTNELIKKFLNEANSTHSPIQYKFMSIWKLLKMKYYNSEHYAKAINLQAYYEGYLNFGCDYLVSSTYVQLQKFNHSETSTDDYPRYECTIAPYGCQVNEDCHYRDAFWCECRGDSCVSYSTIKSSTNVKRKVPTIFTGSGNAWQRCNIYGFDCECSRNTVWQKIWSSE</sequence>
<dbReference type="EMBL" id="JAKMXF010000109">
    <property type="protein sequence ID" value="KAI6658131.1"/>
    <property type="molecule type" value="Genomic_DNA"/>
</dbReference>
<name>A0AAV7K9S2_9METZ</name>
<proteinExistence type="predicted"/>
<keyword evidence="4" id="KW-1185">Reference proteome</keyword>
<reference evidence="3 4" key="1">
    <citation type="journal article" date="2023" name="BMC Biol.">
        <title>The compact genome of the sponge Oopsacas minuta (Hexactinellida) is lacking key metazoan core genes.</title>
        <authorList>
            <person name="Santini S."/>
            <person name="Schenkelaars Q."/>
            <person name="Jourda C."/>
            <person name="Duchesne M."/>
            <person name="Belahbib H."/>
            <person name="Rocher C."/>
            <person name="Selva M."/>
            <person name="Riesgo A."/>
            <person name="Vervoort M."/>
            <person name="Leys S.P."/>
            <person name="Kodjabachian L."/>
            <person name="Le Bivic A."/>
            <person name="Borchiellini C."/>
            <person name="Claverie J.M."/>
            <person name="Renard E."/>
        </authorList>
    </citation>
    <scope>NUCLEOTIDE SEQUENCE [LARGE SCALE GENOMIC DNA]</scope>
    <source>
        <strain evidence="3">SPO-2</strain>
    </source>
</reference>